<feature type="transmembrane region" description="Helical" evidence="1">
    <location>
        <begin position="137"/>
        <end position="159"/>
    </location>
</feature>
<sequence>MKIRDIVLAVVNAALYALVGVATTFGIFAIAVGGVRFWPSVFIPAVFAEVFGALVGGLGAAIGIFVSDMVVHGNALISLTIGVPANFIGFYILGFIARKGSRESKFLALLAIVIQFVPGIALYYLYSVGFIDLATTIVFIGVALISAIAIATSLVILMFRKKSYIYPNEALAYSLGLMVGSLYIGLGLWLYSYIARLDIATIPPEFQVRAPFVAALAWFLWTYYTEIPFMIYLAPPIVRAIEMWMKKYG</sequence>
<feature type="transmembrane region" description="Helical" evidence="1">
    <location>
        <begin position="6"/>
        <end position="30"/>
    </location>
</feature>
<evidence type="ECO:0000313" key="2">
    <source>
        <dbReference type="EMBL" id="HFQ78846.1"/>
    </source>
</evidence>
<protein>
    <recommendedName>
        <fullName evidence="4">ECF transporter S component</fullName>
    </recommendedName>
</protein>
<dbReference type="EMBL" id="DTDH01000129">
    <property type="protein sequence ID" value="HGT98591.1"/>
    <property type="molecule type" value="Genomic_DNA"/>
</dbReference>
<organism evidence="3">
    <name type="scientific">Ignisphaera aggregans</name>
    <dbReference type="NCBI Taxonomy" id="334771"/>
    <lineage>
        <taxon>Archaea</taxon>
        <taxon>Thermoproteota</taxon>
        <taxon>Thermoprotei</taxon>
        <taxon>Desulfurococcales</taxon>
        <taxon>Desulfurococcaceae</taxon>
        <taxon>Ignisphaera</taxon>
    </lineage>
</organism>
<proteinExistence type="predicted"/>
<keyword evidence="1" id="KW-0472">Membrane</keyword>
<dbReference type="EMBL" id="DTAU01000078">
    <property type="protein sequence ID" value="HFQ78846.1"/>
    <property type="molecule type" value="Genomic_DNA"/>
</dbReference>
<feature type="transmembrane region" description="Helical" evidence="1">
    <location>
        <begin position="42"/>
        <end position="66"/>
    </location>
</feature>
<evidence type="ECO:0008006" key="4">
    <source>
        <dbReference type="Google" id="ProtNLM"/>
    </source>
</evidence>
<feature type="transmembrane region" description="Helical" evidence="1">
    <location>
        <begin position="171"/>
        <end position="192"/>
    </location>
</feature>
<accession>A0A7J3MYK3</accession>
<evidence type="ECO:0000313" key="3">
    <source>
        <dbReference type="EMBL" id="HGT98591.1"/>
    </source>
</evidence>
<feature type="transmembrane region" description="Helical" evidence="1">
    <location>
        <begin position="72"/>
        <end position="94"/>
    </location>
</feature>
<comment type="caution">
    <text evidence="3">The sequence shown here is derived from an EMBL/GenBank/DDBJ whole genome shotgun (WGS) entry which is preliminary data.</text>
</comment>
<name>A0A7J3MYK3_9CREN</name>
<keyword evidence="1" id="KW-1133">Transmembrane helix</keyword>
<keyword evidence="1" id="KW-0812">Transmembrane</keyword>
<feature type="transmembrane region" description="Helical" evidence="1">
    <location>
        <begin position="106"/>
        <end position="125"/>
    </location>
</feature>
<dbReference type="AlphaFoldDB" id="A0A7J3MYK3"/>
<gene>
    <name evidence="2" type="ORF">ENT99_03980</name>
    <name evidence="3" type="ORF">ENU64_04095</name>
</gene>
<reference evidence="3" key="1">
    <citation type="journal article" date="2020" name="mSystems">
        <title>Genome- and Community-Level Interaction Insights into Carbon Utilization and Element Cycling Functions of Hydrothermarchaeota in Hydrothermal Sediment.</title>
        <authorList>
            <person name="Zhou Z."/>
            <person name="Liu Y."/>
            <person name="Xu W."/>
            <person name="Pan J."/>
            <person name="Luo Z.H."/>
            <person name="Li M."/>
        </authorList>
    </citation>
    <scope>NUCLEOTIDE SEQUENCE [LARGE SCALE GENOMIC DNA]</scope>
    <source>
        <strain evidence="2">SpSt-629</strain>
        <strain evidence="3">SpSt-688</strain>
    </source>
</reference>
<feature type="transmembrane region" description="Helical" evidence="1">
    <location>
        <begin position="212"/>
        <end position="238"/>
    </location>
</feature>
<evidence type="ECO:0000256" key="1">
    <source>
        <dbReference type="SAM" id="Phobius"/>
    </source>
</evidence>